<evidence type="ECO:0000313" key="4">
    <source>
        <dbReference type="Proteomes" id="UP000007801"/>
    </source>
</evidence>
<keyword evidence="1 3" id="KW-0575">Peroxidase</keyword>
<feature type="signal peptide" evidence="2">
    <location>
        <begin position="1"/>
        <end position="25"/>
    </location>
</feature>
<gene>
    <name evidence="3" type="primary">Dana\GF17075</name>
    <name evidence="3" type="synonym">dana_GLEANR_18342</name>
    <name evidence="3" type="ORF">GF17075</name>
</gene>
<evidence type="ECO:0000256" key="2">
    <source>
        <dbReference type="SAM" id="SignalP"/>
    </source>
</evidence>
<dbReference type="EMBL" id="CH902617">
    <property type="protein sequence ID" value="EDV42308.1"/>
    <property type="molecule type" value="Genomic_DNA"/>
</dbReference>
<dbReference type="PROSITE" id="PS50292">
    <property type="entry name" value="PEROXIDASE_3"/>
    <property type="match status" value="1"/>
</dbReference>
<dbReference type="PANTHER" id="PTHR11475">
    <property type="entry name" value="OXIDASE/PEROXIDASE"/>
    <property type="match status" value="1"/>
</dbReference>
<dbReference type="SMR" id="B3M2B7"/>
<dbReference type="HOGENOM" id="CLU_006087_5_2_1"/>
<dbReference type="KEGG" id="dan:6499863"/>
<dbReference type="GO" id="GO:0006979">
    <property type="term" value="P:response to oxidative stress"/>
    <property type="evidence" value="ECO:0007669"/>
    <property type="project" value="InterPro"/>
</dbReference>
<dbReference type="Gene3D" id="1.10.640.10">
    <property type="entry name" value="Haem peroxidase domain superfamily, animal type"/>
    <property type="match status" value="1"/>
</dbReference>
<dbReference type="GO" id="GO:0004601">
    <property type="term" value="F:peroxidase activity"/>
    <property type="evidence" value="ECO:0007669"/>
    <property type="project" value="UniProtKB-KW"/>
</dbReference>
<dbReference type="GeneID" id="6499863"/>
<name>B3M2B7_DROAN</name>
<dbReference type="PRINTS" id="PR00457">
    <property type="entry name" value="ANPEROXIDASE"/>
</dbReference>
<keyword evidence="3" id="KW-0560">Oxidoreductase</keyword>
<dbReference type="Proteomes" id="UP000007801">
    <property type="component" value="Unassembled WGS sequence"/>
</dbReference>
<protein>
    <submittedName>
        <fullName evidence="3">Uncharacterized protein</fullName>
    </submittedName>
</protein>
<dbReference type="GO" id="GO:0020037">
    <property type="term" value="F:heme binding"/>
    <property type="evidence" value="ECO:0007669"/>
    <property type="project" value="InterPro"/>
</dbReference>
<dbReference type="PhylomeDB" id="B3M2B7"/>
<dbReference type="eggNOG" id="KOG2408">
    <property type="taxonomic scope" value="Eukaryota"/>
</dbReference>
<dbReference type="FunCoup" id="B3M2B7">
    <property type="interactions" value="15"/>
</dbReference>
<evidence type="ECO:0000313" key="3">
    <source>
        <dbReference type="EMBL" id="EDV42308.1"/>
    </source>
</evidence>
<dbReference type="OMA" id="SPIECCN"/>
<feature type="chain" id="PRO_5002789467" evidence="2">
    <location>
        <begin position="26"/>
        <end position="701"/>
    </location>
</feature>
<sequence length="701" mass="79209">MGCGKYICLLGLIIGASLLPSISNAARFNFPSPSNNLGQNVKSYLNGLPSSKWIELVNSGLDSINRQKRLEDNLLSSDITVKNGSLSHTQLLDTLPNVESKKDSEIAIKILKSSLYVYNSQCLPHGINEEQCRIYLENKPLPESTSLRNDCQKLLNGNREGHHAFRRLLEPYYKDGFHRMFPETRSFPGPWYVSRALHKSDSVQNSEIVQSFEKSQLNLGIAQWAQFVEHDLSKPVSQSMSNGSPIECCSRDQNNLQPRHQHPACAPIIYQPSGKYDVPSCLNYVRSALAVADCNFGAAEQLNQATSSLDLSQLYGFTSAAEHKMRVFQDGLLKSTPSDFKNNALLPMTSDTEDVKNSFCAWGSSGNSTCFAAGDSRVNSSPFSIVIYTIFMRNHNRLARELKEKNPRWSDERLFQAAKAVNVDIYRRVVMEEWLPEVLGQTQANEVLDSKPSQEALKEISNEFGAAAIRFYYSLLPNELRNHSSDNFNDLFEEDGQTNLFVLKNEIYKPHLQYTTQKLNEILESLLHQRAMQMDSSYADSVVWPKNTRPTHADILAFDIQRGRDHGVQPYYKYLKVCNNIDVVDNWSDFGRFIPKETLDQLKTIYSSWKDVDLIVGGISETPVKGAVGPTFSCLLSEQFRNVHLQHRRNPFHEYASILSEYLHFNGTKLLCLNSDLRSASQNIFKLPSASNLLVNCDDLV</sequence>
<dbReference type="InterPro" id="IPR019791">
    <property type="entry name" value="Haem_peroxidase_animal"/>
</dbReference>
<dbReference type="InParanoid" id="B3M2B7"/>
<dbReference type="Pfam" id="PF03098">
    <property type="entry name" value="An_peroxidase"/>
    <property type="match status" value="1"/>
</dbReference>
<dbReference type="OrthoDB" id="823504at2759"/>
<dbReference type="SUPFAM" id="SSF48113">
    <property type="entry name" value="Heme-dependent peroxidases"/>
    <property type="match status" value="1"/>
</dbReference>
<dbReference type="InterPro" id="IPR010255">
    <property type="entry name" value="Haem_peroxidase_sf"/>
</dbReference>
<dbReference type="PANTHER" id="PTHR11475:SF125">
    <property type="entry name" value="GH11385P"/>
    <property type="match status" value="1"/>
</dbReference>
<dbReference type="InterPro" id="IPR037120">
    <property type="entry name" value="Haem_peroxidase_sf_animal"/>
</dbReference>
<keyword evidence="4" id="KW-1185">Reference proteome</keyword>
<evidence type="ECO:0000256" key="1">
    <source>
        <dbReference type="ARBA" id="ARBA00022559"/>
    </source>
</evidence>
<reference evidence="3 4" key="1">
    <citation type="journal article" date="2007" name="Nature">
        <title>Evolution of genes and genomes on the Drosophila phylogeny.</title>
        <authorList>
            <consortium name="Drosophila 12 Genomes Consortium"/>
            <person name="Clark A.G."/>
            <person name="Eisen M.B."/>
            <person name="Smith D.R."/>
            <person name="Bergman C.M."/>
            <person name="Oliver B."/>
            <person name="Markow T.A."/>
            <person name="Kaufman T.C."/>
            <person name="Kellis M."/>
            <person name="Gelbart W."/>
            <person name="Iyer V.N."/>
            <person name="Pollard D.A."/>
            <person name="Sackton T.B."/>
            <person name="Larracuente A.M."/>
            <person name="Singh N.D."/>
            <person name="Abad J.P."/>
            <person name="Abt D.N."/>
            <person name="Adryan B."/>
            <person name="Aguade M."/>
            <person name="Akashi H."/>
            <person name="Anderson W.W."/>
            <person name="Aquadro C.F."/>
            <person name="Ardell D.H."/>
            <person name="Arguello R."/>
            <person name="Artieri C.G."/>
            <person name="Barbash D.A."/>
            <person name="Barker D."/>
            <person name="Barsanti P."/>
            <person name="Batterham P."/>
            <person name="Batzoglou S."/>
            <person name="Begun D."/>
            <person name="Bhutkar A."/>
            <person name="Blanco E."/>
            <person name="Bosak S.A."/>
            <person name="Bradley R.K."/>
            <person name="Brand A.D."/>
            <person name="Brent M.R."/>
            <person name="Brooks A.N."/>
            <person name="Brown R.H."/>
            <person name="Butlin R.K."/>
            <person name="Caggese C."/>
            <person name="Calvi B.R."/>
            <person name="Bernardo de Carvalho A."/>
            <person name="Caspi A."/>
            <person name="Castrezana S."/>
            <person name="Celniker S.E."/>
            <person name="Chang J.L."/>
            <person name="Chapple C."/>
            <person name="Chatterji S."/>
            <person name="Chinwalla A."/>
            <person name="Civetta A."/>
            <person name="Clifton S.W."/>
            <person name="Comeron J.M."/>
            <person name="Costello J.C."/>
            <person name="Coyne J.A."/>
            <person name="Daub J."/>
            <person name="David R.G."/>
            <person name="Delcher A.L."/>
            <person name="Delehaunty K."/>
            <person name="Do C.B."/>
            <person name="Ebling H."/>
            <person name="Edwards K."/>
            <person name="Eickbush T."/>
            <person name="Evans J.D."/>
            <person name="Filipski A."/>
            <person name="Findeiss S."/>
            <person name="Freyhult E."/>
            <person name="Fulton L."/>
            <person name="Fulton R."/>
            <person name="Garcia A.C."/>
            <person name="Gardiner A."/>
            <person name="Garfield D.A."/>
            <person name="Garvin B.E."/>
            <person name="Gibson G."/>
            <person name="Gilbert D."/>
            <person name="Gnerre S."/>
            <person name="Godfrey J."/>
            <person name="Good R."/>
            <person name="Gotea V."/>
            <person name="Gravely B."/>
            <person name="Greenberg A.J."/>
            <person name="Griffiths-Jones S."/>
            <person name="Gross S."/>
            <person name="Guigo R."/>
            <person name="Gustafson E.A."/>
            <person name="Haerty W."/>
            <person name="Hahn M.W."/>
            <person name="Halligan D.L."/>
            <person name="Halpern A.L."/>
            <person name="Halter G.M."/>
            <person name="Han M.V."/>
            <person name="Heger A."/>
            <person name="Hillier L."/>
            <person name="Hinrichs A.S."/>
            <person name="Holmes I."/>
            <person name="Hoskins R.A."/>
            <person name="Hubisz M.J."/>
            <person name="Hultmark D."/>
            <person name="Huntley M.A."/>
            <person name="Jaffe D.B."/>
            <person name="Jagadeeshan S."/>
            <person name="Jeck W.R."/>
            <person name="Johnson J."/>
            <person name="Jones C.D."/>
            <person name="Jordan W.C."/>
            <person name="Karpen G.H."/>
            <person name="Kataoka E."/>
            <person name="Keightley P.D."/>
            <person name="Kheradpour P."/>
            <person name="Kirkness E.F."/>
            <person name="Koerich L.B."/>
            <person name="Kristiansen K."/>
            <person name="Kudrna D."/>
            <person name="Kulathinal R.J."/>
            <person name="Kumar S."/>
            <person name="Kwok R."/>
            <person name="Lander E."/>
            <person name="Langley C.H."/>
            <person name="Lapoint R."/>
            <person name="Lazzaro B.P."/>
            <person name="Lee S.J."/>
            <person name="Levesque L."/>
            <person name="Li R."/>
            <person name="Lin C.F."/>
            <person name="Lin M.F."/>
            <person name="Lindblad-Toh K."/>
            <person name="Llopart A."/>
            <person name="Long M."/>
            <person name="Low L."/>
            <person name="Lozovsky E."/>
            <person name="Lu J."/>
            <person name="Luo M."/>
            <person name="Machado C.A."/>
            <person name="Makalowski W."/>
            <person name="Marzo M."/>
            <person name="Matsuda M."/>
            <person name="Matzkin L."/>
            <person name="McAllister B."/>
            <person name="McBride C.S."/>
            <person name="McKernan B."/>
            <person name="McKernan K."/>
            <person name="Mendez-Lago M."/>
            <person name="Minx P."/>
            <person name="Mollenhauer M.U."/>
            <person name="Montooth K."/>
            <person name="Mount S.M."/>
            <person name="Mu X."/>
            <person name="Myers E."/>
            <person name="Negre B."/>
            <person name="Newfeld S."/>
            <person name="Nielsen R."/>
            <person name="Noor M.A."/>
            <person name="O'Grady P."/>
            <person name="Pachter L."/>
            <person name="Papaceit M."/>
            <person name="Parisi M.J."/>
            <person name="Parisi M."/>
            <person name="Parts L."/>
            <person name="Pedersen J.S."/>
            <person name="Pesole G."/>
            <person name="Phillippy A.M."/>
            <person name="Ponting C.P."/>
            <person name="Pop M."/>
            <person name="Porcelli D."/>
            <person name="Powell J.R."/>
            <person name="Prohaska S."/>
            <person name="Pruitt K."/>
            <person name="Puig M."/>
            <person name="Quesneville H."/>
            <person name="Ram K.R."/>
            <person name="Rand D."/>
            <person name="Rasmussen M.D."/>
            <person name="Reed L.K."/>
            <person name="Reenan R."/>
            <person name="Reily A."/>
            <person name="Remington K.A."/>
            <person name="Rieger T.T."/>
            <person name="Ritchie M.G."/>
            <person name="Robin C."/>
            <person name="Rogers Y.H."/>
            <person name="Rohde C."/>
            <person name="Rozas J."/>
            <person name="Rubenfield M.J."/>
            <person name="Ruiz A."/>
            <person name="Russo S."/>
            <person name="Salzberg S.L."/>
            <person name="Sanchez-Gracia A."/>
            <person name="Saranga D.J."/>
            <person name="Sato H."/>
            <person name="Schaeffer S.W."/>
            <person name="Schatz M.C."/>
            <person name="Schlenke T."/>
            <person name="Schwartz R."/>
            <person name="Segarra C."/>
            <person name="Singh R.S."/>
            <person name="Sirot L."/>
            <person name="Sirota M."/>
            <person name="Sisneros N.B."/>
            <person name="Smith C.D."/>
            <person name="Smith T.F."/>
            <person name="Spieth J."/>
            <person name="Stage D.E."/>
            <person name="Stark A."/>
            <person name="Stephan W."/>
            <person name="Strausberg R.L."/>
            <person name="Strempel S."/>
            <person name="Sturgill D."/>
            <person name="Sutton G."/>
            <person name="Sutton G.G."/>
            <person name="Tao W."/>
            <person name="Teichmann S."/>
            <person name="Tobari Y.N."/>
            <person name="Tomimura Y."/>
            <person name="Tsolas J.M."/>
            <person name="Valente V.L."/>
            <person name="Venter E."/>
            <person name="Venter J.C."/>
            <person name="Vicario S."/>
            <person name="Vieira F.G."/>
            <person name="Vilella A.J."/>
            <person name="Villasante A."/>
            <person name="Walenz B."/>
            <person name="Wang J."/>
            <person name="Wasserman M."/>
            <person name="Watts T."/>
            <person name="Wilson D."/>
            <person name="Wilson R.K."/>
            <person name="Wing R.A."/>
            <person name="Wolfner M.F."/>
            <person name="Wong A."/>
            <person name="Wong G.K."/>
            <person name="Wu C.I."/>
            <person name="Wu G."/>
            <person name="Yamamoto D."/>
            <person name="Yang H.P."/>
            <person name="Yang S.P."/>
            <person name="Yorke J.A."/>
            <person name="Yoshida K."/>
            <person name="Zdobnov E."/>
            <person name="Zhang P."/>
            <person name="Zhang Y."/>
            <person name="Zimin A.V."/>
            <person name="Baldwin J."/>
            <person name="Abdouelleil A."/>
            <person name="Abdulkadir J."/>
            <person name="Abebe A."/>
            <person name="Abera B."/>
            <person name="Abreu J."/>
            <person name="Acer S.C."/>
            <person name="Aftuck L."/>
            <person name="Alexander A."/>
            <person name="An P."/>
            <person name="Anderson E."/>
            <person name="Anderson S."/>
            <person name="Arachi H."/>
            <person name="Azer M."/>
            <person name="Bachantsang P."/>
            <person name="Barry A."/>
            <person name="Bayul T."/>
            <person name="Berlin A."/>
            <person name="Bessette D."/>
            <person name="Bloom T."/>
            <person name="Blye J."/>
            <person name="Boguslavskiy L."/>
            <person name="Bonnet C."/>
            <person name="Boukhgalter B."/>
            <person name="Bourzgui I."/>
            <person name="Brown A."/>
            <person name="Cahill P."/>
            <person name="Channer S."/>
            <person name="Cheshatsang Y."/>
            <person name="Chuda L."/>
            <person name="Citroen M."/>
            <person name="Collymore A."/>
            <person name="Cooke P."/>
            <person name="Costello M."/>
            <person name="D'Aco K."/>
            <person name="Daza R."/>
            <person name="De Haan G."/>
            <person name="DeGray S."/>
            <person name="DeMaso C."/>
            <person name="Dhargay N."/>
            <person name="Dooley K."/>
            <person name="Dooley E."/>
            <person name="Doricent M."/>
            <person name="Dorje P."/>
            <person name="Dorjee K."/>
            <person name="Dupes A."/>
            <person name="Elong R."/>
            <person name="Falk J."/>
            <person name="Farina A."/>
            <person name="Faro S."/>
            <person name="Ferguson D."/>
            <person name="Fisher S."/>
            <person name="Foley C.D."/>
            <person name="Franke A."/>
            <person name="Friedrich D."/>
            <person name="Gadbois L."/>
            <person name="Gearin G."/>
            <person name="Gearin C.R."/>
            <person name="Giannoukos G."/>
            <person name="Goode T."/>
            <person name="Graham J."/>
            <person name="Grandbois E."/>
            <person name="Grewal S."/>
            <person name="Gyaltsen K."/>
            <person name="Hafez N."/>
            <person name="Hagos B."/>
            <person name="Hall J."/>
            <person name="Henson C."/>
            <person name="Hollinger A."/>
            <person name="Honan T."/>
            <person name="Huard M.D."/>
            <person name="Hughes L."/>
            <person name="Hurhula B."/>
            <person name="Husby M.E."/>
            <person name="Kamat A."/>
            <person name="Kanga B."/>
            <person name="Kashin S."/>
            <person name="Khazanovich D."/>
            <person name="Kisner P."/>
            <person name="Lance K."/>
            <person name="Lara M."/>
            <person name="Lee W."/>
            <person name="Lennon N."/>
            <person name="Letendre F."/>
            <person name="LeVine R."/>
            <person name="Lipovsky A."/>
            <person name="Liu X."/>
            <person name="Liu J."/>
            <person name="Liu S."/>
            <person name="Lokyitsang T."/>
            <person name="Lokyitsang Y."/>
            <person name="Lubonja R."/>
            <person name="Lui A."/>
            <person name="MacDonald P."/>
            <person name="Magnisalis V."/>
            <person name="Maru K."/>
            <person name="Matthews C."/>
            <person name="McCusker W."/>
            <person name="McDonough S."/>
            <person name="Mehta T."/>
            <person name="Meldrim J."/>
            <person name="Meneus L."/>
            <person name="Mihai O."/>
            <person name="Mihalev A."/>
            <person name="Mihova T."/>
            <person name="Mittelman R."/>
            <person name="Mlenga V."/>
            <person name="Montmayeur A."/>
            <person name="Mulrain L."/>
            <person name="Navidi A."/>
            <person name="Naylor J."/>
            <person name="Negash T."/>
            <person name="Nguyen T."/>
            <person name="Nguyen N."/>
            <person name="Nicol R."/>
            <person name="Norbu C."/>
            <person name="Norbu N."/>
            <person name="Novod N."/>
            <person name="O'Neill B."/>
            <person name="Osman S."/>
            <person name="Markiewicz E."/>
            <person name="Oyono O.L."/>
            <person name="Patti C."/>
            <person name="Phunkhang P."/>
            <person name="Pierre F."/>
            <person name="Priest M."/>
            <person name="Raghuraman S."/>
            <person name="Rege F."/>
            <person name="Reyes R."/>
            <person name="Rise C."/>
            <person name="Rogov P."/>
            <person name="Ross K."/>
            <person name="Ryan E."/>
            <person name="Settipalli S."/>
            <person name="Shea T."/>
            <person name="Sherpa N."/>
            <person name="Shi L."/>
            <person name="Shih D."/>
            <person name="Sparrow T."/>
            <person name="Spaulding J."/>
            <person name="Stalker J."/>
            <person name="Stange-Thomann N."/>
            <person name="Stavropoulos S."/>
            <person name="Stone C."/>
            <person name="Strader C."/>
            <person name="Tesfaye S."/>
            <person name="Thomson T."/>
            <person name="Thoulutsang Y."/>
            <person name="Thoulutsang D."/>
            <person name="Topham K."/>
            <person name="Topping I."/>
            <person name="Tsamla T."/>
            <person name="Vassiliev H."/>
            <person name="Vo A."/>
            <person name="Wangchuk T."/>
            <person name="Wangdi T."/>
            <person name="Weiand M."/>
            <person name="Wilkinson J."/>
            <person name="Wilson A."/>
            <person name="Yadav S."/>
            <person name="Young G."/>
            <person name="Yu Q."/>
            <person name="Zembek L."/>
            <person name="Zhong D."/>
            <person name="Zimmer A."/>
            <person name="Zwirko Z."/>
            <person name="Jaffe D.B."/>
            <person name="Alvarez P."/>
            <person name="Brockman W."/>
            <person name="Butler J."/>
            <person name="Chin C."/>
            <person name="Gnerre S."/>
            <person name="Grabherr M."/>
            <person name="Kleber M."/>
            <person name="Mauceli E."/>
            <person name="MacCallum I."/>
        </authorList>
    </citation>
    <scope>NUCLEOTIDE SEQUENCE [LARGE SCALE GENOMIC DNA]</scope>
    <source>
        <strain evidence="4">Tucson 14024-0371.13</strain>
    </source>
</reference>
<accession>B3M2B7</accession>
<proteinExistence type="predicted"/>
<dbReference type="AlphaFoldDB" id="B3M2B7"/>
<keyword evidence="2" id="KW-0732">Signal</keyword>
<organism evidence="3 4">
    <name type="scientific">Drosophila ananassae</name>
    <name type="common">Fruit fly</name>
    <dbReference type="NCBI Taxonomy" id="7217"/>
    <lineage>
        <taxon>Eukaryota</taxon>
        <taxon>Metazoa</taxon>
        <taxon>Ecdysozoa</taxon>
        <taxon>Arthropoda</taxon>
        <taxon>Hexapoda</taxon>
        <taxon>Insecta</taxon>
        <taxon>Pterygota</taxon>
        <taxon>Neoptera</taxon>
        <taxon>Endopterygota</taxon>
        <taxon>Diptera</taxon>
        <taxon>Brachycera</taxon>
        <taxon>Muscomorpha</taxon>
        <taxon>Ephydroidea</taxon>
        <taxon>Drosophilidae</taxon>
        <taxon>Drosophila</taxon>
        <taxon>Sophophora</taxon>
    </lineage>
</organism>